<dbReference type="InterPro" id="IPR001304">
    <property type="entry name" value="C-type_lectin-like"/>
</dbReference>
<feature type="compositionally biased region" description="Basic and acidic residues" evidence="1">
    <location>
        <begin position="481"/>
        <end position="492"/>
    </location>
</feature>
<feature type="chain" id="PRO_5042008658" description="C-type lectin domain-containing protein" evidence="3">
    <location>
        <begin position="23"/>
        <end position="501"/>
    </location>
</feature>
<protein>
    <recommendedName>
        <fullName evidence="4">C-type lectin domain-containing protein</fullName>
    </recommendedName>
</protein>
<reference evidence="5 6" key="1">
    <citation type="submission" date="2022-04" db="EMBL/GenBank/DDBJ databases">
        <title>Chromosome-level reference genomes for two strains of Caenorhabditis briggsae: an improved platform for comparative genomics.</title>
        <authorList>
            <person name="Stevens L."/>
            <person name="Andersen E."/>
        </authorList>
    </citation>
    <scope>NUCLEOTIDE SEQUENCE [LARGE SCALE GENOMIC DNA]</scope>
    <source>
        <strain evidence="5">VX34</strain>
        <tissue evidence="5">Whole-organism</tissue>
    </source>
</reference>
<keyword evidence="2" id="KW-1133">Transmembrane helix</keyword>
<dbReference type="InterPro" id="IPR016187">
    <property type="entry name" value="CTDL_fold"/>
</dbReference>
<keyword evidence="2" id="KW-0472">Membrane</keyword>
<sequence>MKWWSTWMIPLLLIFMYYECDAKKGGRGSSSSAVGRHYSRSKSYFTRKFSKPGSIEHTSSFRSFVFGATSGLLLFNAGRHIIQDSSVPISFGNRKYYWGEPKYVPDEELPVQCINKIDPQDPQFGRVFFDNESRPQEIVYACPADNNCCGYDCCTESTIFTSIFGLLVILLIVSVISIFVIEGFRWCLHFTYFCKHGHAPSSITVDAYCEYGTEYKNATGCFQFFRTPLNFTNAVRFCRVNMKSTLVRPVSFIRNQQLQQAAIKLGIEEYWIGASNVDNDWEWLDGSMLTYSNFDVLGGYPKKTESQIGAVSMGSLSGLWYTKHDSMMLPFVCEFPLSNQYDNGILYRAPKLQSLIFPSAGTKAPMLMVDSVDQSVLFEKIGPKKNEMETGEKVYLKPINISTAGMSGFEGQPIVMLNTFKRKIKVKPVIVSQTETELARSLKEKEEVEDSVNLKSVKTGGVGNGGNGTSLSEELNSNSKAKREREESELLRSKTIQISRG</sequence>
<dbReference type="SMART" id="SM00034">
    <property type="entry name" value="CLECT"/>
    <property type="match status" value="1"/>
</dbReference>
<evidence type="ECO:0000256" key="2">
    <source>
        <dbReference type="SAM" id="Phobius"/>
    </source>
</evidence>
<dbReference type="Proteomes" id="UP000829354">
    <property type="component" value="Chromosome III"/>
</dbReference>
<dbReference type="AlphaFoldDB" id="A0AAE9EQR1"/>
<dbReference type="SUPFAM" id="SSF56436">
    <property type="entry name" value="C-type lectin-like"/>
    <property type="match status" value="1"/>
</dbReference>
<dbReference type="CDD" id="cd00037">
    <property type="entry name" value="CLECT"/>
    <property type="match status" value="1"/>
</dbReference>
<proteinExistence type="predicted"/>
<name>A0AAE9EQR1_CAEBR</name>
<dbReference type="InterPro" id="IPR016186">
    <property type="entry name" value="C-type_lectin-like/link_sf"/>
</dbReference>
<evidence type="ECO:0000313" key="5">
    <source>
        <dbReference type="EMBL" id="UMM24520.1"/>
    </source>
</evidence>
<keyword evidence="2" id="KW-0812">Transmembrane</keyword>
<feature type="transmembrane region" description="Helical" evidence="2">
    <location>
        <begin position="159"/>
        <end position="181"/>
    </location>
</feature>
<evidence type="ECO:0000313" key="6">
    <source>
        <dbReference type="Proteomes" id="UP000829354"/>
    </source>
</evidence>
<evidence type="ECO:0000259" key="4">
    <source>
        <dbReference type="PROSITE" id="PS50041"/>
    </source>
</evidence>
<dbReference type="Pfam" id="PF01705">
    <property type="entry name" value="CX"/>
    <property type="match status" value="1"/>
</dbReference>
<dbReference type="InterPro" id="IPR002619">
    <property type="entry name" value="CX"/>
</dbReference>
<feature type="signal peptide" evidence="3">
    <location>
        <begin position="1"/>
        <end position="22"/>
    </location>
</feature>
<accession>A0AAE9EQR1</accession>
<dbReference type="Pfam" id="PF00059">
    <property type="entry name" value="Lectin_C"/>
    <property type="match status" value="1"/>
</dbReference>
<dbReference type="EMBL" id="CP092622">
    <property type="protein sequence ID" value="UMM24520.1"/>
    <property type="molecule type" value="Genomic_DNA"/>
</dbReference>
<evidence type="ECO:0000256" key="3">
    <source>
        <dbReference type="SAM" id="SignalP"/>
    </source>
</evidence>
<feature type="region of interest" description="Disordered" evidence="1">
    <location>
        <begin position="454"/>
        <end position="501"/>
    </location>
</feature>
<feature type="domain" description="C-type lectin" evidence="4">
    <location>
        <begin position="217"/>
        <end position="334"/>
    </location>
</feature>
<dbReference type="PANTHER" id="PTHR47520">
    <property type="entry name" value="CX DOMAIN-CONTAINING PROTEIN-RELATED"/>
    <property type="match status" value="1"/>
</dbReference>
<gene>
    <name evidence="5" type="ORF">L5515_004716</name>
</gene>
<organism evidence="5 6">
    <name type="scientific">Caenorhabditis briggsae</name>
    <dbReference type="NCBI Taxonomy" id="6238"/>
    <lineage>
        <taxon>Eukaryota</taxon>
        <taxon>Metazoa</taxon>
        <taxon>Ecdysozoa</taxon>
        <taxon>Nematoda</taxon>
        <taxon>Chromadorea</taxon>
        <taxon>Rhabditida</taxon>
        <taxon>Rhabditina</taxon>
        <taxon>Rhabditomorpha</taxon>
        <taxon>Rhabditoidea</taxon>
        <taxon>Rhabditidae</taxon>
        <taxon>Peloderinae</taxon>
        <taxon>Caenorhabditis</taxon>
    </lineage>
</organism>
<dbReference type="Gene3D" id="3.10.100.10">
    <property type="entry name" value="Mannose-Binding Protein A, subunit A"/>
    <property type="match status" value="1"/>
</dbReference>
<dbReference type="PANTHER" id="PTHR47520:SF13">
    <property type="entry name" value="PROTEIN CBG10012"/>
    <property type="match status" value="1"/>
</dbReference>
<keyword evidence="6" id="KW-1185">Reference proteome</keyword>
<keyword evidence="3" id="KW-0732">Signal</keyword>
<dbReference type="PROSITE" id="PS50041">
    <property type="entry name" value="C_TYPE_LECTIN_2"/>
    <property type="match status" value="1"/>
</dbReference>
<evidence type="ECO:0000256" key="1">
    <source>
        <dbReference type="SAM" id="MobiDB-lite"/>
    </source>
</evidence>